<evidence type="ECO:0000256" key="3">
    <source>
        <dbReference type="RuleBase" id="RU367001"/>
    </source>
</evidence>
<evidence type="ECO:0000256" key="1">
    <source>
        <dbReference type="ARBA" id="ARBA00022723"/>
    </source>
</evidence>
<dbReference type="GO" id="GO:0001784">
    <property type="term" value="F:phosphotyrosine residue binding"/>
    <property type="evidence" value="ECO:0007669"/>
    <property type="project" value="UniProtKB-UniRule"/>
</dbReference>
<protein>
    <recommendedName>
        <fullName evidence="3">E3 ubiquitin-protein ligase CBL</fullName>
        <ecNumber evidence="3">2.3.2.27</ecNumber>
    </recommendedName>
</protein>
<evidence type="ECO:0000256" key="2">
    <source>
        <dbReference type="ARBA" id="ARBA00022837"/>
    </source>
</evidence>
<dbReference type="Gene3D" id="1.10.238.10">
    <property type="entry name" value="EF-hand"/>
    <property type="match status" value="1"/>
</dbReference>
<dbReference type="SUPFAM" id="SSF47668">
    <property type="entry name" value="N-terminal domain of cbl (N-cbl)"/>
    <property type="match status" value="1"/>
</dbReference>
<name>A0AA35XCC9_GEOBA</name>
<keyword evidence="2 3" id="KW-0106">Calcium</keyword>
<dbReference type="SUPFAM" id="SSF47473">
    <property type="entry name" value="EF-hand"/>
    <property type="match status" value="1"/>
</dbReference>
<dbReference type="PANTHER" id="PTHR23007:SF11">
    <property type="entry name" value="E3 UBIQUITIN-PROTEIN LIGASE CBL"/>
    <property type="match status" value="1"/>
</dbReference>
<comment type="pathway">
    <text evidence="3">Protein modification; protein ubiquitination.</text>
</comment>
<keyword evidence="3" id="KW-0808">Transferase</keyword>
<accession>A0AA35XCC9</accession>
<dbReference type="InterPro" id="IPR014741">
    <property type="entry name" value="Adaptor_Cbl_EF_hand-like"/>
</dbReference>
<dbReference type="Proteomes" id="UP001174909">
    <property type="component" value="Unassembled WGS sequence"/>
</dbReference>
<evidence type="ECO:0000259" key="4">
    <source>
        <dbReference type="PROSITE" id="PS51506"/>
    </source>
</evidence>
<dbReference type="Pfam" id="PF02761">
    <property type="entry name" value="Cbl_N2"/>
    <property type="match status" value="1"/>
</dbReference>
<dbReference type="InterPro" id="IPR003153">
    <property type="entry name" value="Adaptor_Cbl_N_hlx"/>
</dbReference>
<dbReference type="AlphaFoldDB" id="A0AA35XCC9"/>
<dbReference type="GO" id="GO:0023051">
    <property type="term" value="P:regulation of signaling"/>
    <property type="evidence" value="ECO:0007669"/>
    <property type="project" value="InterPro"/>
</dbReference>
<dbReference type="GO" id="GO:0005509">
    <property type="term" value="F:calcium ion binding"/>
    <property type="evidence" value="ECO:0007669"/>
    <property type="project" value="UniProtKB-UniRule"/>
</dbReference>
<dbReference type="PANTHER" id="PTHR23007">
    <property type="entry name" value="CBL"/>
    <property type="match status" value="1"/>
</dbReference>
<dbReference type="FunFam" id="1.10.238.10:FF:000022">
    <property type="entry name" value="E3 ubiquitin-protein ligase CBL"/>
    <property type="match status" value="1"/>
</dbReference>
<evidence type="ECO:0000313" key="6">
    <source>
        <dbReference type="Proteomes" id="UP001174909"/>
    </source>
</evidence>
<keyword evidence="3" id="KW-0863">Zinc-finger</keyword>
<organism evidence="5 6">
    <name type="scientific">Geodia barretti</name>
    <name type="common">Barrett's horny sponge</name>
    <dbReference type="NCBI Taxonomy" id="519541"/>
    <lineage>
        <taxon>Eukaryota</taxon>
        <taxon>Metazoa</taxon>
        <taxon>Porifera</taxon>
        <taxon>Demospongiae</taxon>
        <taxon>Heteroscleromorpha</taxon>
        <taxon>Tetractinellida</taxon>
        <taxon>Astrophorina</taxon>
        <taxon>Geodiidae</taxon>
        <taxon>Geodia</taxon>
    </lineage>
</organism>
<keyword evidence="3" id="KW-0833">Ubl conjugation pathway</keyword>
<dbReference type="Gene3D" id="1.20.930.20">
    <property type="entry name" value="Adaptor protein Cbl, N-terminal domain"/>
    <property type="match status" value="1"/>
</dbReference>
<dbReference type="Pfam" id="PF02762">
    <property type="entry name" value="Cbl_N3"/>
    <property type="match status" value="1"/>
</dbReference>
<comment type="domain">
    <text evidence="3">The N-terminus is composed of the phosphotyrosine binding (PTB) domain, a short linker region and the RING-type zinc finger. The PTB domain, which is also called TKB (tyrosine kinase binding) domain, is composed of three different subdomains: a four-helix bundle (4H), a calcium-binding EF hand and a divergent SH2 domain.</text>
</comment>
<gene>
    <name evidence="5" type="ORF">GBAR_LOCUS29253</name>
</gene>
<dbReference type="Pfam" id="PF02262">
    <property type="entry name" value="Cbl_N"/>
    <property type="match status" value="1"/>
</dbReference>
<dbReference type="InterPro" id="IPR011992">
    <property type="entry name" value="EF-hand-dom_pair"/>
</dbReference>
<dbReference type="GO" id="GO:0008270">
    <property type="term" value="F:zinc ion binding"/>
    <property type="evidence" value="ECO:0007669"/>
    <property type="project" value="UniProtKB-KW"/>
</dbReference>
<dbReference type="Gene3D" id="3.30.505.10">
    <property type="entry name" value="SH2 domain"/>
    <property type="match status" value="1"/>
</dbReference>
<dbReference type="InterPro" id="IPR036860">
    <property type="entry name" value="SH2_dom_sf"/>
</dbReference>
<keyword evidence="3" id="KW-0862">Zinc</keyword>
<comment type="function">
    <text evidence="3">E3 ubiquitin-protein ligase which accepts ubiquitin from specific E2 ubiquitin-conjugating enzymes, and transfers it to substrates, generally promoting their degradation by the proteasome.</text>
</comment>
<dbReference type="InterPro" id="IPR036537">
    <property type="entry name" value="Adaptor_Cbl_N_dom_sf"/>
</dbReference>
<feature type="domain" description="Cbl-PTB" evidence="4">
    <location>
        <begin position="20"/>
        <end position="326"/>
    </location>
</feature>
<reference evidence="5" key="1">
    <citation type="submission" date="2023-03" db="EMBL/GenBank/DDBJ databases">
        <authorList>
            <person name="Steffen K."/>
            <person name="Cardenas P."/>
        </authorList>
    </citation>
    <scope>NUCLEOTIDE SEQUENCE</scope>
</reference>
<dbReference type="GO" id="GO:0007166">
    <property type="term" value="P:cell surface receptor signaling pathway"/>
    <property type="evidence" value="ECO:0007669"/>
    <property type="project" value="InterPro"/>
</dbReference>
<dbReference type="GO" id="GO:0005886">
    <property type="term" value="C:plasma membrane"/>
    <property type="evidence" value="ECO:0007669"/>
    <property type="project" value="TreeGrafter"/>
</dbReference>
<keyword evidence="6" id="KW-1185">Reference proteome</keyword>
<keyword evidence="1 3" id="KW-0479">Metal-binding</keyword>
<dbReference type="GO" id="GO:0017124">
    <property type="term" value="F:SH3 domain binding"/>
    <property type="evidence" value="ECO:0007669"/>
    <property type="project" value="TreeGrafter"/>
</dbReference>
<dbReference type="EC" id="2.3.2.27" evidence="3"/>
<dbReference type="InterPro" id="IPR024159">
    <property type="entry name" value="Cbl_PTB"/>
</dbReference>
<dbReference type="SUPFAM" id="SSF55550">
    <property type="entry name" value="SH2 domain"/>
    <property type="match status" value="1"/>
</dbReference>
<dbReference type="EMBL" id="CASHTH010004098">
    <property type="protein sequence ID" value="CAI8053513.1"/>
    <property type="molecule type" value="Genomic_DNA"/>
</dbReference>
<comment type="caution">
    <text evidence="5">The sequence shown here is derived from an EMBL/GenBank/DDBJ whole genome shotgun (WGS) entry which is preliminary data.</text>
</comment>
<evidence type="ECO:0000313" key="5">
    <source>
        <dbReference type="EMBL" id="CAI8053513.1"/>
    </source>
</evidence>
<dbReference type="InterPro" id="IPR024162">
    <property type="entry name" value="Adaptor_Cbl"/>
</dbReference>
<dbReference type="InterPro" id="IPR014742">
    <property type="entry name" value="Adaptor_Cbl_SH2-like"/>
</dbReference>
<dbReference type="PROSITE" id="PS51506">
    <property type="entry name" value="CBL_PTB"/>
    <property type="match status" value="1"/>
</dbReference>
<dbReference type="FunFam" id="1.20.930.20:FF:000001">
    <property type="entry name" value="E3 ubiquitin-protein ligase CBL"/>
    <property type="match status" value="1"/>
</dbReference>
<dbReference type="CDD" id="cd09920">
    <property type="entry name" value="SH2_Cbl-b_TKB"/>
    <property type="match status" value="1"/>
</dbReference>
<sequence>MAGRSRNWLEAISERIHAQKKAQPSIDKKTIEKAWKMMDKVVTHCANRRLNLKNSPPFILDILPDTYQHLRIVFKHYEENVTFLNENEFFRIFMENLMNKCKQTVRLFKDAKEKIFDETSAERRSLTKLSLIFSHMLAELKALFPMGVYGGYTFRVTKQDAADFWAVNFQTRAIVPWRDFRQTLTEAHPIQSSLEAMALKSTIDLTLNDHISIFEFDIFTRLFQPWPTLLKNWNALAVTHPGYQAFLTYDEVKAKLQPYINRPGTYIFRLSCTRLGQWAIGYVTQEGTILQTIPQNKSLCQALIDGSRERFYLYPNGEDQNVNLSEILSPTEERHIKVSRGTVRDIL</sequence>
<dbReference type="GO" id="GO:0061630">
    <property type="term" value="F:ubiquitin protein ligase activity"/>
    <property type="evidence" value="ECO:0007669"/>
    <property type="project" value="UniProtKB-EC"/>
</dbReference>
<proteinExistence type="predicted"/>
<dbReference type="GO" id="GO:0030971">
    <property type="term" value="F:receptor tyrosine kinase binding"/>
    <property type="evidence" value="ECO:0007669"/>
    <property type="project" value="TreeGrafter"/>
</dbReference>
<dbReference type="GO" id="GO:0045121">
    <property type="term" value="C:membrane raft"/>
    <property type="evidence" value="ECO:0007669"/>
    <property type="project" value="TreeGrafter"/>
</dbReference>
<comment type="catalytic activity">
    <reaction evidence="3">
        <text>S-ubiquitinyl-[E2 ubiquitin-conjugating enzyme]-L-cysteine + [acceptor protein]-L-lysine = [E2 ubiquitin-conjugating enzyme]-L-cysteine + N(6)-ubiquitinyl-[acceptor protein]-L-lysine.</text>
        <dbReference type="EC" id="2.3.2.27"/>
    </reaction>
</comment>